<keyword evidence="2" id="KW-1185">Reference proteome</keyword>
<accession>A0ABW7WC28</accession>
<sequence>MCNDLTWEDLVLEICDLAIRYGANTHLSEGQVILSSGTPRPSDQSARSILITRFDDEAARIRTGWCIDGLADYTIGNPGQLSHVASLIDGICAGGAEEHALLDADGHWIGVAWRIRSPQGGGATGGDFDGLHARAIHRLESWKDATG</sequence>
<dbReference type="EMBL" id="JBIRXV010000001">
    <property type="protein sequence ID" value="MFI2320523.1"/>
    <property type="molecule type" value="Genomic_DNA"/>
</dbReference>
<comment type="caution">
    <text evidence="1">The sequence shown here is derived from an EMBL/GenBank/DDBJ whole genome shotgun (WGS) entry which is preliminary data.</text>
</comment>
<organism evidence="1 2">
    <name type="scientific">Nocardia beijingensis</name>
    <dbReference type="NCBI Taxonomy" id="95162"/>
    <lineage>
        <taxon>Bacteria</taxon>
        <taxon>Bacillati</taxon>
        <taxon>Actinomycetota</taxon>
        <taxon>Actinomycetes</taxon>
        <taxon>Mycobacteriales</taxon>
        <taxon>Nocardiaceae</taxon>
        <taxon>Nocardia</taxon>
    </lineage>
</organism>
<dbReference type="Proteomes" id="UP001611450">
    <property type="component" value="Unassembled WGS sequence"/>
</dbReference>
<name>A0ABW7WC28_9NOCA</name>
<reference evidence="1 2" key="1">
    <citation type="submission" date="2024-10" db="EMBL/GenBank/DDBJ databases">
        <title>The Natural Products Discovery Center: Release of the First 8490 Sequenced Strains for Exploring Actinobacteria Biosynthetic Diversity.</title>
        <authorList>
            <person name="Kalkreuter E."/>
            <person name="Kautsar S.A."/>
            <person name="Yang D."/>
            <person name="Bader C.D."/>
            <person name="Teijaro C.N."/>
            <person name="Fluegel L."/>
            <person name="Davis C.M."/>
            <person name="Simpson J.R."/>
            <person name="Lauterbach L."/>
            <person name="Steele A.D."/>
            <person name="Gui C."/>
            <person name="Meng S."/>
            <person name="Li G."/>
            <person name="Viehrig K."/>
            <person name="Ye F."/>
            <person name="Su P."/>
            <person name="Kiefer A.F."/>
            <person name="Nichols A."/>
            <person name="Cepeda A.J."/>
            <person name="Yan W."/>
            <person name="Fan B."/>
            <person name="Jiang Y."/>
            <person name="Adhikari A."/>
            <person name="Zheng C.-J."/>
            <person name="Schuster L."/>
            <person name="Cowan T.M."/>
            <person name="Smanski M.J."/>
            <person name="Chevrette M.G."/>
            <person name="De Carvalho L.P.S."/>
            <person name="Shen B."/>
        </authorList>
    </citation>
    <scope>NUCLEOTIDE SEQUENCE [LARGE SCALE GENOMIC DNA]</scope>
    <source>
        <strain evidence="1 2">NPDC019626</strain>
    </source>
</reference>
<dbReference type="RefSeq" id="WP_350902928.1">
    <property type="nucleotide sequence ID" value="NZ_JBEORE010000003.1"/>
</dbReference>
<evidence type="ECO:0000313" key="2">
    <source>
        <dbReference type="Proteomes" id="UP001611450"/>
    </source>
</evidence>
<proteinExistence type="predicted"/>
<evidence type="ECO:0000313" key="1">
    <source>
        <dbReference type="EMBL" id="MFI2320523.1"/>
    </source>
</evidence>
<protein>
    <submittedName>
        <fullName evidence="1">Uncharacterized protein</fullName>
    </submittedName>
</protein>
<gene>
    <name evidence="1" type="ORF">ACH47G_08540</name>
</gene>